<keyword evidence="3" id="KW-0805">Transcription regulation</keyword>
<dbReference type="EMBL" id="JABXJJ020000035">
    <property type="protein sequence ID" value="MDI5972662.1"/>
    <property type="molecule type" value="Genomic_DNA"/>
</dbReference>
<accession>A0AA90H912</accession>
<evidence type="ECO:0000256" key="2">
    <source>
        <dbReference type="ARBA" id="ARBA00023012"/>
    </source>
</evidence>
<dbReference type="InterPro" id="IPR001867">
    <property type="entry name" value="OmpR/PhoB-type_DNA-bd"/>
</dbReference>
<name>A0AA90H912_9ACTN</name>
<gene>
    <name evidence="8" type="ORF">POF43_022310</name>
    <name evidence="9" type="ORF">POF50_008240</name>
    <name evidence="10" type="ORF">POF50_025525</name>
</gene>
<dbReference type="SUPFAM" id="SSF48452">
    <property type="entry name" value="TPR-like"/>
    <property type="match status" value="1"/>
</dbReference>
<dbReference type="SUPFAM" id="SSF46894">
    <property type="entry name" value="C-terminal effector domain of the bipartite response regulators"/>
    <property type="match status" value="1"/>
</dbReference>
<dbReference type="CDD" id="cd15831">
    <property type="entry name" value="BTAD"/>
    <property type="match status" value="1"/>
</dbReference>
<dbReference type="Pfam" id="PF00486">
    <property type="entry name" value="Trans_reg_C"/>
    <property type="match status" value="1"/>
</dbReference>
<dbReference type="SMART" id="SM00862">
    <property type="entry name" value="Trans_reg_C"/>
    <property type="match status" value="1"/>
</dbReference>
<dbReference type="InterPro" id="IPR051677">
    <property type="entry name" value="AfsR-DnrI-RedD_regulator"/>
</dbReference>
<dbReference type="GO" id="GO:0006355">
    <property type="term" value="P:regulation of DNA-templated transcription"/>
    <property type="evidence" value="ECO:0007669"/>
    <property type="project" value="InterPro"/>
</dbReference>
<feature type="domain" description="OmpR/PhoB-type" evidence="7">
    <location>
        <begin position="1"/>
        <end position="99"/>
    </location>
</feature>
<evidence type="ECO:0000256" key="3">
    <source>
        <dbReference type="ARBA" id="ARBA00023015"/>
    </source>
</evidence>
<evidence type="ECO:0000256" key="4">
    <source>
        <dbReference type="ARBA" id="ARBA00023125"/>
    </source>
</evidence>
<comment type="similarity">
    <text evidence="1">Belongs to the AfsR/DnrI/RedD regulatory family.</text>
</comment>
<evidence type="ECO:0000256" key="1">
    <source>
        <dbReference type="ARBA" id="ARBA00005820"/>
    </source>
</evidence>
<dbReference type="Gene3D" id="1.25.40.10">
    <property type="entry name" value="Tetratricopeptide repeat domain"/>
    <property type="match status" value="1"/>
</dbReference>
<dbReference type="InterPro" id="IPR036388">
    <property type="entry name" value="WH-like_DNA-bd_sf"/>
</dbReference>
<dbReference type="Pfam" id="PF03704">
    <property type="entry name" value="BTAD"/>
    <property type="match status" value="1"/>
</dbReference>
<dbReference type="AlphaFoldDB" id="A0AA90H912"/>
<dbReference type="Proteomes" id="UP001156398">
    <property type="component" value="Unassembled WGS sequence"/>
</dbReference>
<dbReference type="PANTHER" id="PTHR35807">
    <property type="entry name" value="TRANSCRIPTIONAL REGULATOR REDD-RELATED"/>
    <property type="match status" value="1"/>
</dbReference>
<evidence type="ECO:0000313" key="11">
    <source>
        <dbReference type="Proteomes" id="UP001156398"/>
    </source>
</evidence>
<dbReference type="InterPro" id="IPR016032">
    <property type="entry name" value="Sig_transdc_resp-reg_C-effctor"/>
</dbReference>
<keyword evidence="5" id="KW-0804">Transcription</keyword>
<dbReference type="PANTHER" id="PTHR35807:SF1">
    <property type="entry name" value="TRANSCRIPTIONAL REGULATOR REDD"/>
    <property type="match status" value="1"/>
</dbReference>
<evidence type="ECO:0000259" key="7">
    <source>
        <dbReference type="PROSITE" id="PS51755"/>
    </source>
</evidence>
<evidence type="ECO:0000256" key="5">
    <source>
        <dbReference type="ARBA" id="ARBA00023163"/>
    </source>
</evidence>
<proteinExistence type="inferred from homology"/>
<reference evidence="10 11" key="1">
    <citation type="submission" date="2023-05" db="EMBL/GenBank/DDBJ databases">
        <title>Streptantibioticus silvisoli sp. nov., acidotolerant actinomycetes 1 from pine litter.</title>
        <authorList>
            <person name="Swiecimska M."/>
            <person name="Golinska P."/>
            <person name="Sangal V."/>
            <person name="Wachnowicz B."/>
            <person name="Goodfellow M."/>
        </authorList>
    </citation>
    <scope>NUCLEOTIDE SEQUENCE</scope>
    <source>
        <strain evidence="10">SL13</strain>
        <strain evidence="8 11">SL54</strain>
    </source>
</reference>
<evidence type="ECO:0000313" key="8">
    <source>
        <dbReference type="EMBL" id="MDI5965424.1"/>
    </source>
</evidence>
<dbReference type="EMBL" id="JABXJJ020000009">
    <property type="protein sequence ID" value="MDI5969334.1"/>
    <property type="molecule type" value="Genomic_DNA"/>
</dbReference>
<dbReference type="GO" id="GO:0003677">
    <property type="term" value="F:DNA binding"/>
    <property type="evidence" value="ECO:0007669"/>
    <property type="project" value="UniProtKB-UniRule"/>
</dbReference>
<keyword evidence="4 6" id="KW-0238">DNA-binding</keyword>
<keyword evidence="2" id="KW-0902">Two-component regulatory system</keyword>
<evidence type="ECO:0000313" key="10">
    <source>
        <dbReference type="EMBL" id="MDI5972662.1"/>
    </source>
</evidence>
<dbReference type="InterPro" id="IPR005158">
    <property type="entry name" value="BTAD"/>
</dbReference>
<sequence length="273" mass="29810">MIARVLGTLDVKVNGRSTVPTAPKPRKVLALLVLHANHVVSTPALMRELWGEQPPPSAATTLQTYILLLRKLLAKVLPGGMVEAKRVLSTWPGGYRLHLSGDAMDLRRFDQLCVQGRQALARGENEKAADTLSEALALWRDDVLVDVTPGPLLEAETVRLRESRLVALEQRIEADLRLGRHHQAIGELSSLVVEFPLNENLHAHLMLALHRSGRTAQALGVYQRLRAALINELGLDPSSRLRDLHLALLVCDPALDSEPTGTAATPGRLIAVS</sequence>
<evidence type="ECO:0000256" key="6">
    <source>
        <dbReference type="PROSITE-ProRule" id="PRU01091"/>
    </source>
</evidence>
<dbReference type="InterPro" id="IPR011990">
    <property type="entry name" value="TPR-like_helical_dom_sf"/>
</dbReference>
<dbReference type="Gene3D" id="1.10.10.10">
    <property type="entry name" value="Winged helix-like DNA-binding domain superfamily/Winged helix DNA-binding domain"/>
    <property type="match status" value="1"/>
</dbReference>
<dbReference type="GO" id="GO:0000160">
    <property type="term" value="P:phosphorelay signal transduction system"/>
    <property type="evidence" value="ECO:0007669"/>
    <property type="project" value="UniProtKB-KW"/>
</dbReference>
<dbReference type="PROSITE" id="PS51755">
    <property type="entry name" value="OMPR_PHOB"/>
    <property type="match status" value="1"/>
</dbReference>
<keyword evidence="11" id="KW-1185">Reference proteome</keyword>
<dbReference type="SMART" id="SM01043">
    <property type="entry name" value="BTAD"/>
    <property type="match status" value="1"/>
</dbReference>
<protein>
    <submittedName>
        <fullName evidence="10">AfsR/SARP family transcriptional regulator</fullName>
    </submittedName>
</protein>
<dbReference type="EMBL" id="JAAGKO020000035">
    <property type="protein sequence ID" value="MDI5965424.1"/>
    <property type="molecule type" value="Genomic_DNA"/>
</dbReference>
<comment type="caution">
    <text evidence="10">The sequence shown here is derived from an EMBL/GenBank/DDBJ whole genome shotgun (WGS) entry which is preliminary data.</text>
</comment>
<organism evidence="10">
    <name type="scientific">Streptantibioticus silvisoli</name>
    <dbReference type="NCBI Taxonomy" id="2705255"/>
    <lineage>
        <taxon>Bacteria</taxon>
        <taxon>Bacillati</taxon>
        <taxon>Actinomycetota</taxon>
        <taxon>Actinomycetes</taxon>
        <taxon>Kitasatosporales</taxon>
        <taxon>Streptomycetaceae</taxon>
        <taxon>Streptantibioticus</taxon>
    </lineage>
</organism>
<evidence type="ECO:0000313" key="9">
    <source>
        <dbReference type="EMBL" id="MDI5969334.1"/>
    </source>
</evidence>
<dbReference type="FunFam" id="1.25.40.10:FF:000222">
    <property type="entry name" value="SARP family transcriptional regulator"/>
    <property type="match status" value="1"/>
</dbReference>
<feature type="DNA-binding region" description="OmpR/PhoB-type" evidence="6">
    <location>
        <begin position="1"/>
        <end position="99"/>
    </location>
</feature>